<dbReference type="InterPro" id="IPR039417">
    <property type="entry name" value="Peptidase_C1A_papain-like"/>
</dbReference>
<comment type="similarity">
    <text evidence="1">Belongs to the peptidase C1 family.</text>
</comment>
<dbReference type="PROSITE" id="PS00139">
    <property type="entry name" value="THIOL_PROTEASE_CYS"/>
    <property type="match status" value="1"/>
</dbReference>
<comment type="caution">
    <text evidence="7">The sequence shown here is derived from an EMBL/GenBank/DDBJ whole genome shotgun (WGS) entry which is preliminary data.</text>
</comment>
<dbReference type="PROSITE" id="PS00639">
    <property type="entry name" value="THIOL_PROTEASE_HIS"/>
    <property type="match status" value="1"/>
</dbReference>
<dbReference type="AlphaFoldDB" id="A0A8J4RL35"/>
<dbReference type="InterPro" id="IPR000668">
    <property type="entry name" value="Peptidase_C1A_C"/>
</dbReference>
<dbReference type="InterPro" id="IPR025660">
    <property type="entry name" value="Pept_his_AS"/>
</dbReference>
<accession>A0A8J4RL35</accession>
<evidence type="ECO:0000256" key="5">
    <source>
        <dbReference type="ARBA" id="ARBA00023157"/>
    </source>
</evidence>
<dbReference type="InterPro" id="IPR013128">
    <property type="entry name" value="Peptidase_C1A"/>
</dbReference>
<protein>
    <recommendedName>
        <fullName evidence="6">Peptidase C1A papain C-terminal domain-containing protein</fullName>
    </recommendedName>
</protein>
<evidence type="ECO:0000256" key="4">
    <source>
        <dbReference type="ARBA" id="ARBA00022807"/>
    </source>
</evidence>
<name>A0A8J4RL35_9ROSI</name>
<sequence>MGGECFEPKDWRDFLNPVRNQRYCGCCWAITAATAVEALWTIKHPLKHKIQLSAQELLDCCVENPKKVGLNTDKEGCYRYSTKSAFKWIAENGICYEEGYPFKGRKGKKEDNPYRSKAIVWIRKENGMPYKTIEDGDKDVVRMLKHHPVAASMDLFKSFMTYKEGIYKTPRDNSDEKSIGGHAILIVGYDMEDGEDYYLIQNSYGKQWGLNGYGKISCSSQVQDKEGKWRPLIRNVCYPNVEICYANIENPL</sequence>
<keyword evidence="2" id="KW-0645">Protease</keyword>
<dbReference type="CDD" id="cd02248">
    <property type="entry name" value="Peptidase_C1A"/>
    <property type="match status" value="1"/>
</dbReference>
<dbReference type="Gene3D" id="3.90.70.10">
    <property type="entry name" value="Cysteine proteinases"/>
    <property type="match status" value="1"/>
</dbReference>
<organism evidence="7 8">
    <name type="scientific">Castanea mollissima</name>
    <name type="common">Chinese chestnut</name>
    <dbReference type="NCBI Taxonomy" id="60419"/>
    <lineage>
        <taxon>Eukaryota</taxon>
        <taxon>Viridiplantae</taxon>
        <taxon>Streptophyta</taxon>
        <taxon>Embryophyta</taxon>
        <taxon>Tracheophyta</taxon>
        <taxon>Spermatophyta</taxon>
        <taxon>Magnoliopsida</taxon>
        <taxon>eudicotyledons</taxon>
        <taxon>Gunneridae</taxon>
        <taxon>Pentapetalae</taxon>
        <taxon>rosids</taxon>
        <taxon>fabids</taxon>
        <taxon>Fagales</taxon>
        <taxon>Fagaceae</taxon>
        <taxon>Castanea</taxon>
    </lineage>
</organism>
<dbReference type="EMBL" id="JRKL02000415">
    <property type="protein sequence ID" value="KAF3971565.1"/>
    <property type="molecule type" value="Genomic_DNA"/>
</dbReference>
<proteinExistence type="inferred from homology"/>
<evidence type="ECO:0000313" key="8">
    <source>
        <dbReference type="Proteomes" id="UP000737018"/>
    </source>
</evidence>
<dbReference type="Pfam" id="PF00112">
    <property type="entry name" value="Peptidase_C1"/>
    <property type="match status" value="1"/>
</dbReference>
<dbReference type="InterPro" id="IPR000169">
    <property type="entry name" value="Pept_cys_AS"/>
</dbReference>
<reference evidence="7" key="1">
    <citation type="submission" date="2020-03" db="EMBL/GenBank/DDBJ databases">
        <title>Castanea mollissima Vanexum genome sequencing.</title>
        <authorList>
            <person name="Staton M."/>
        </authorList>
    </citation>
    <scope>NUCLEOTIDE SEQUENCE</scope>
    <source>
        <tissue evidence="7">Leaf</tissue>
    </source>
</reference>
<keyword evidence="5" id="KW-1015">Disulfide bond</keyword>
<keyword evidence="4" id="KW-0788">Thiol protease</keyword>
<feature type="domain" description="Peptidase C1A papain C-terminal" evidence="6">
    <location>
        <begin position="7"/>
        <end position="223"/>
    </location>
</feature>
<evidence type="ECO:0000259" key="6">
    <source>
        <dbReference type="SMART" id="SM00645"/>
    </source>
</evidence>
<dbReference type="GO" id="GO:0006508">
    <property type="term" value="P:proteolysis"/>
    <property type="evidence" value="ECO:0007669"/>
    <property type="project" value="UniProtKB-KW"/>
</dbReference>
<dbReference type="InterPro" id="IPR038765">
    <property type="entry name" value="Papain-like_cys_pep_sf"/>
</dbReference>
<dbReference type="Proteomes" id="UP000737018">
    <property type="component" value="Unassembled WGS sequence"/>
</dbReference>
<keyword evidence="3" id="KW-0378">Hydrolase</keyword>
<evidence type="ECO:0000256" key="3">
    <source>
        <dbReference type="ARBA" id="ARBA00022801"/>
    </source>
</evidence>
<evidence type="ECO:0000313" key="7">
    <source>
        <dbReference type="EMBL" id="KAF3971565.1"/>
    </source>
</evidence>
<dbReference type="PRINTS" id="PR00705">
    <property type="entry name" value="PAPAIN"/>
</dbReference>
<gene>
    <name evidence="7" type="ORF">CMV_004850</name>
</gene>
<evidence type="ECO:0000256" key="2">
    <source>
        <dbReference type="ARBA" id="ARBA00022670"/>
    </source>
</evidence>
<dbReference type="SUPFAM" id="SSF54001">
    <property type="entry name" value="Cysteine proteinases"/>
    <property type="match status" value="1"/>
</dbReference>
<keyword evidence="8" id="KW-1185">Reference proteome</keyword>
<dbReference type="SMART" id="SM00645">
    <property type="entry name" value="Pept_C1"/>
    <property type="match status" value="1"/>
</dbReference>
<dbReference type="GO" id="GO:0008234">
    <property type="term" value="F:cysteine-type peptidase activity"/>
    <property type="evidence" value="ECO:0007669"/>
    <property type="project" value="UniProtKB-KW"/>
</dbReference>
<dbReference type="PANTHER" id="PTHR12411">
    <property type="entry name" value="CYSTEINE PROTEASE FAMILY C1-RELATED"/>
    <property type="match status" value="1"/>
</dbReference>
<evidence type="ECO:0000256" key="1">
    <source>
        <dbReference type="ARBA" id="ARBA00008455"/>
    </source>
</evidence>
<dbReference type="OrthoDB" id="1651340at2759"/>